<evidence type="ECO:0000313" key="3">
    <source>
        <dbReference type="Proteomes" id="UP000594638"/>
    </source>
</evidence>
<keyword evidence="3" id="KW-1185">Reference proteome</keyword>
<dbReference type="Proteomes" id="UP000594638">
    <property type="component" value="Unassembled WGS sequence"/>
</dbReference>
<accession>A0A8S0TZZ9</accession>
<dbReference type="EMBL" id="CACTIH010007344">
    <property type="protein sequence ID" value="CAA3010490.1"/>
    <property type="molecule type" value="Genomic_DNA"/>
</dbReference>
<evidence type="ECO:0000256" key="1">
    <source>
        <dbReference type="SAM" id="Phobius"/>
    </source>
</evidence>
<organism evidence="2 3">
    <name type="scientific">Olea europaea subsp. europaea</name>
    <dbReference type="NCBI Taxonomy" id="158383"/>
    <lineage>
        <taxon>Eukaryota</taxon>
        <taxon>Viridiplantae</taxon>
        <taxon>Streptophyta</taxon>
        <taxon>Embryophyta</taxon>
        <taxon>Tracheophyta</taxon>
        <taxon>Spermatophyta</taxon>
        <taxon>Magnoliopsida</taxon>
        <taxon>eudicotyledons</taxon>
        <taxon>Gunneridae</taxon>
        <taxon>Pentapetalae</taxon>
        <taxon>asterids</taxon>
        <taxon>lamiids</taxon>
        <taxon>Lamiales</taxon>
        <taxon>Oleaceae</taxon>
        <taxon>Oleeae</taxon>
        <taxon>Olea</taxon>
    </lineage>
</organism>
<keyword evidence="1" id="KW-1133">Transmembrane helix</keyword>
<dbReference type="OrthoDB" id="1938112at2759"/>
<comment type="caution">
    <text evidence="2">The sequence shown here is derived from an EMBL/GenBank/DDBJ whole genome shotgun (WGS) entry which is preliminary data.</text>
</comment>
<keyword evidence="1" id="KW-0472">Membrane</keyword>
<reference evidence="2 3" key="1">
    <citation type="submission" date="2019-12" db="EMBL/GenBank/DDBJ databases">
        <authorList>
            <person name="Alioto T."/>
            <person name="Alioto T."/>
            <person name="Gomez Garrido J."/>
        </authorList>
    </citation>
    <scope>NUCLEOTIDE SEQUENCE [LARGE SCALE GENOMIC DNA]</scope>
</reference>
<gene>
    <name evidence="2" type="ORF">OLEA9_A034913</name>
</gene>
<proteinExistence type="predicted"/>
<keyword evidence="1" id="KW-0812">Transmembrane</keyword>
<dbReference type="AlphaFoldDB" id="A0A8S0TZZ9"/>
<keyword evidence="2" id="KW-0675">Receptor</keyword>
<evidence type="ECO:0000313" key="2">
    <source>
        <dbReference type="EMBL" id="CAA3010490.1"/>
    </source>
</evidence>
<sequence>MPVIEHFNVEVIDNRLDIQFYWASRGTTRIPNRGDYGSLVSAISVNPNFRICSNGSKKNVTAYTIVGVLSAFSILMILGILRRKGNLRGRKQAGKGFSLARK</sequence>
<dbReference type="Gramene" id="OE9A034913T1">
    <property type="protein sequence ID" value="OE9A034913C1"/>
    <property type="gene ID" value="OE9A034913"/>
</dbReference>
<feature type="transmembrane region" description="Helical" evidence="1">
    <location>
        <begin position="60"/>
        <end position="81"/>
    </location>
</feature>
<name>A0A8S0TZZ9_OLEEU</name>
<protein>
    <submittedName>
        <fullName evidence="2">Probable LRR receptor-like serine threonine-kinase RFK1 isoform X1</fullName>
    </submittedName>
</protein>